<accession>A0ABX1IE92</accession>
<comment type="caution">
    <text evidence="1">The sequence shown here is derived from an EMBL/GenBank/DDBJ whole genome shotgun (WGS) entry which is preliminary data.</text>
</comment>
<protein>
    <submittedName>
        <fullName evidence="1">Uncharacterized protein</fullName>
    </submittedName>
</protein>
<gene>
    <name evidence="1" type="ORF">HF203_14700</name>
</gene>
<organism evidence="1 2">
    <name type="scientific">Marichromatium bheemlicum</name>
    <dbReference type="NCBI Taxonomy" id="365339"/>
    <lineage>
        <taxon>Bacteria</taxon>
        <taxon>Pseudomonadati</taxon>
        <taxon>Pseudomonadota</taxon>
        <taxon>Gammaproteobacteria</taxon>
        <taxon>Chromatiales</taxon>
        <taxon>Chromatiaceae</taxon>
        <taxon>Marichromatium</taxon>
    </lineage>
</organism>
<reference evidence="1 2" key="1">
    <citation type="submission" date="2020-04" db="EMBL/GenBank/DDBJ databases">
        <title>Draft Whole-Genome sequence of Marichromatium bheemlicum DSM 18632, type strain.</title>
        <authorList>
            <person name="Kyndt J.A."/>
            <person name="Meyer T.E."/>
        </authorList>
    </citation>
    <scope>NUCLEOTIDE SEQUENCE [LARGE SCALE GENOMIC DNA]</scope>
    <source>
        <strain evidence="1 2">DSM 18632</strain>
    </source>
</reference>
<dbReference type="Proteomes" id="UP000740754">
    <property type="component" value="Unassembled WGS sequence"/>
</dbReference>
<proteinExistence type="predicted"/>
<dbReference type="RefSeq" id="WP_168670844.1">
    <property type="nucleotide sequence ID" value="NZ_JAAXKX010000028.1"/>
</dbReference>
<evidence type="ECO:0000313" key="2">
    <source>
        <dbReference type="Proteomes" id="UP000740754"/>
    </source>
</evidence>
<dbReference type="EMBL" id="JAAXKX010000028">
    <property type="protein sequence ID" value="NKN34467.1"/>
    <property type="molecule type" value="Genomic_DNA"/>
</dbReference>
<keyword evidence="2" id="KW-1185">Reference proteome</keyword>
<name>A0ABX1IE92_9GAMM</name>
<evidence type="ECO:0000313" key="1">
    <source>
        <dbReference type="EMBL" id="NKN34467.1"/>
    </source>
</evidence>
<sequence length="146" mass="16621">MDQDPDGAREPAHDCAFELALLNAHDCCHAERYSIGERAGVHCTAETPWRRCRALRLLLRERARFALATPGAHTRLSHAQRLHLQLGGLRGIAFALDPEAPPRTIRDVHALLVEARAHFGTLEALPFERIVRQISAFHSRRRRERR</sequence>